<evidence type="ECO:0000313" key="2">
    <source>
        <dbReference type="EMBL" id="KYF90040.1"/>
    </source>
</evidence>
<dbReference type="Proteomes" id="UP000075515">
    <property type="component" value="Unassembled WGS sequence"/>
</dbReference>
<evidence type="ECO:0008006" key="4">
    <source>
        <dbReference type="Google" id="ProtNLM"/>
    </source>
</evidence>
<reference evidence="2 3" key="1">
    <citation type="submission" date="2014-02" db="EMBL/GenBank/DDBJ databases">
        <title>The small core and large imbalanced accessory genome model reveals a collaborative survival strategy of Sorangium cellulosum strains in nature.</title>
        <authorList>
            <person name="Han K."/>
            <person name="Peng R."/>
            <person name="Blom J."/>
            <person name="Li Y.-Z."/>
        </authorList>
    </citation>
    <scope>NUCLEOTIDE SEQUENCE [LARGE SCALE GENOMIC DNA]</scope>
    <source>
        <strain evidence="2 3">So0149</strain>
    </source>
</reference>
<gene>
    <name evidence="2" type="ORF">BE18_45615</name>
</gene>
<sequence>MMKPRSLFSATAALLFLCASIPEAGAQDKAPTKQENYSYTFTDDLLDASNSAATGVMLQVRQPGRRDRLLRPRLHFIPEMLKSVESM</sequence>
<organism evidence="2 3">
    <name type="scientific">Sorangium cellulosum</name>
    <name type="common">Polyangium cellulosum</name>
    <dbReference type="NCBI Taxonomy" id="56"/>
    <lineage>
        <taxon>Bacteria</taxon>
        <taxon>Pseudomonadati</taxon>
        <taxon>Myxococcota</taxon>
        <taxon>Polyangia</taxon>
        <taxon>Polyangiales</taxon>
        <taxon>Polyangiaceae</taxon>
        <taxon>Sorangium</taxon>
    </lineage>
</organism>
<name>A0A150SCD0_SORCE</name>
<comment type="caution">
    <text evidence="2">The sequence shown here is derived from an EMBL/GenBank/DDBJ whole genome shotgun (WGS) entry which is preliminary data.</text>
</comment>
<protein>
    <recommendedName>
        <fullName evidence="4">Secreted protein</fullName>
    </recommendedName>
</protein>
<accession>A0A150SCD0</accession>
<keyword evidence="1" id="KW-0732">Signal</keyword>
<dbReference type="EMBL" id="JEMC01002173">
    <property type="protein sequence ID" value="KYF90040.1"/>
    <property type="molecule type" value="Genomic_DNA"/>
</dbReference>
<proteinExistence type="predicted"/>
<feature type="signal peptide" evidence="1">
    <location>
        <begin position="1"/>
        <end position="26"/>
    </location>
</feature>
<evidence type="ECO:0000256" key="1">
    <source>
        <dbReference type="SAM" id="SignalP"/>
    </source>
</evidence>
<feature type="chain" id="PRO_5010449788" description="Secreted protein" evidence="1">
    <location>
        <begin position="27"/>
        <end position="87"/>
    </location>
</feature>
<dbReference type="AlphaFoldDB" id="A0A150SCD0"/>
<evidence type="ECO:0000313" key="3">
    <source>
        <dbReference type="Proteomes" id="UP000075515"/>
    </source>
</evidence>